<dbReference type="GO" id="GO:0006168">
    <property type="term" value="P:adenine salvage"/>
    <property type="evidence" value="ECO:0007669"/>
    <property type="project" value="InterPro"/>
</dbReference>
<keyword evidence="8" id="KW-0328">Glycosyltransferase</keyword>
<evidence type="ECO:0000256" key="4">
    <source>
        <dbReference type="ARBA" id="ARBA00004659"/>
    </source>
</evidence>
<proteinExistence type="inferred from homology"/>
<evidence type="ECO:0000256" key="7">
    <source>
        <dbReference type="ARBA" id="ARBA00022490"/>
    </source>
</evidence>
<keyword evidence="7" id="KW-0963">Cytoplasm</keyword>
<protein>
    <recommendedName>
        <fullName evidence="6">adenine phosphoribosyltransferase</fullName>
        <ecNumber evidence="6">2.4.2.7</ecNumber>
    </recommendedName>
</protein>
<evidence type="ECO:0000256" key="9">
    <source>
        <dbReference type="ARBA" id="ARBA00022679"/>
    </source>
</evidence>
<dbReference type="CDD" id="cd06223">
    <property type="entry name" value="PRTases_typeI"/>
    <property type="match status" value="1"/>
</dbReference>
<evidence type="ECO:0000259" key="11">
    <source>
        <dbReference type="Pfam" id="PF00156"/>
    </source>
</evidence>
<dbReference type="NCBIfam" id="TIGR01090">
    <property type="entry name" value="apt"/>
    <property type="match status" value="1"/>
</dbReference>
<sequence length="171" mass="19351">MKKYIRTIPDYPVNGVQFKDITTILKNSDHFSELIDQMTKPWEKEKIDAILSIESRGFIMAGAIAYNLKTAFIPLRKPDKLPAETYSVSYTLEYGTTEMHIHKDALDGHTNLLIIDDLLATGGTIMAAIDLIKKFNNKKIVGAGFMINLPELKGEQKLKEIGVRIHSLMHY</sequence>
<dbReference type="FunFam" id="3.40.50.2020:FF:000021">
    <property type="entry name" value="Adenine phosphoribosyltransferase"/>
    <property type="match status" value="1"/>
</dbReference>
<dbReference type="AlphaFoldDB" id="A0A382CB73"/>
<evidence type="ECO:0000256" key="10">
    <source>
        <dbReference type="ARBA" id="ARBA00022726"/>
    </source>
</evidence>
<dbReference type="GO" id="GO:0006166">
    <property type="term" value="P:purine ribonucleoside salvage"/>
    <property type="evidence" value="ECO:0007669"/>
    <property type="project" value="UniProtKB-KW"/>
</dbReference>
<dbReference type="InterPro" id="IPR050054">
    <property type="entry name" value="UPRTase/APRTase"/>
</dbReference>
<dbReference type="GO" id="GO:0044209">
    <property type="term" value="P:AMP salvage"/>
    <property type="evidence" value="ECO:0007669"/>
    <property type="project" value="UniProtKB-UniPathway"/>
</dbReference>
<name>A0A382CB73_9ZZZZ</name>
<feature type="domain" description="Phosphoribosyltransferase" evidence="11">
    <location>
        <begin position="27"/>
        <end position="140"/>
    </location>
</feature>
<comment type="pathway">
    <text evidence="4">Purine metabolism; AMP biosynthesis via salvage pathway; AMP from adenine: step 1/1.</text>
</comment>
<evidence type="ECO:0000256" key="8">
    <source>
        <dbReference type="ARBA" id="ARBA00022676"/>
    </source>
</evidence>
<dbReference type="EMBL" id="UINC01033584">
    <property type="protein sequence ID" value="SVB23099.1"/>
    <property type="molecule type" value="Genomic_DNA"/>
</dbReference>
<dbReference type="InterPro" id="IPR029057">
    <property type="entry name" value="PRTase-like"/>
</dbReference>
<dbReference type="Gene3D" id="3.40.50.2020">
    <property type="match status" value="1"/>
</dbReference>
<dbReference type="GO" id="GO:0002055">
    <property type="term" value="F:adenine binding"/>
    <property type="evidence" value="ECO:0007669"/>
    <property type="project" value="TreeGrafter"/>
</dbReference>
<accession>A0A382CB73</accession>
<evidence type="ECO:0000256" key="3">
    <source>
        <dbReference type="ARBA" id="ARBA00004496"/>
    </source>
</evidence>
<evidence type="ECO:0000313" key="12">
    <source>
        <dbReference type="EMBL" id="SVB23099.1"/>
    </source>
</evidence>
<dbReference type="PANTHER" id="PTHR32315">
    <property type="entry name" value="ADENINE PHOSPHORIBOSYLTRANSFERASE"/>
    <property type="match status" value="1"/>
</dbReference>
<comment type="similarity">
    <text evidence="5">Belongs to the purine/pyrimidine phosphoribosyltransferase family.</text>
</comment>
<evidence type="ECO:0000256" key="1">
    <source>
        <dbReference type="ARBA" id="ARBA00000868"/>
    </source>
</evidence>
<keyword evidence="10" id="KW-0660">Purine salvage</keyword>
<reference evidence="12" key="1">
    <citation type="submission" date="2018-05" db="EMBL/GenBank/DDBJ databases">
        <authorList>
            <person name="Lanie J.A."/>
            <person name="Ng W.-L."/>
            <person name="Kazmierczak K.M."/>
            <person name="Andrzejewski T.M."/>
            <person name="Davidsen T.M."/>
            <person name="Wayne K.J."/>
            <person name="Tettelin H."/>
            <person name="Glass J.I."/>
            <person name="Rusch D."/>
            <person name="Podicherti R."/>
            <person name="Tsui H.-C.T."/>
            <person name="Winkler M.E."/>
        </authorList>
    </citation>
    <scope>NUCLEOTIDE SEQUENCE</scope>
</reference>
<dbReference type="SUPFAM" id="SSF53271">
    <property type="entry name" value="PRTase-like"/>
    <property type="match status" value="1"/>
</dbReference>
<gene>
    <name evidence="12" type="ORF">METZ01_LOCUS175953</name>
</gene>
<comment type="subcellular location">
    <subcellularLocation>
        <location evidence="3">Cytoplasm</location>
    </subcellularLocation>
</comment>
<dbReference type="UniPathway" id="UPA00588">
    <property type="reaction ID" value="UER00646"/>
</dbReference>
<evidence type="ECO:0000256" key="2">
    <source>
        <dbReference type="ARBA" id="ARBA00003968"/>
    </source>
</evidence>
<dbReference type="InterPro" id="IPR000836">
    <property type="entry name" value="PRTase_dom"/>
</dbReference>
<dbReference type="EC" id="2.4.2.7" evidence="6"/>
<organism evidence="12">
    <name type="scientific">marine metagenome</name>
    <dbReference type="NCBI Taxonomy" id="408172"/>
    <lineage>
        <taxon>unclassified sequences</taxon>
        <taxon>metagenomes</taxon>
        <taxon>ecological metagenomes</taxon>
    </lineage>
</organism>
<evidence type="ECO:0000256" key="6">
    <source>
        <dbReference type="ARBA" id="ARBA00011893"/>
    </source>
</evidence>
<dbReference type="GO" id="GO:0003999">
    <property type="term" value="F:adenine phosphoribosyltransferase activity"/>
    <property type="evidence" value="ECO:0007669"/>
    <property type="project" value="UniProtKB-EC"/>
</dbReference>
<dbReference type="GO" id="GO:0005737">
    <property type="term" value="C:cytoplasm"/>
    <property type="evidence" value="ECO:0007669"/>
    <property type="project" value="UniProtKB-SubCell"/>
</dbReference>
<dbReference type="GO" id="GO:0016208">
    <property type="term" value="F:AMP binding"/>
    <property type="evidence" value="ECO:0007669"/>
    <property type="project" value="TreeGrafter"/>
</dbReference>
<comment type="catalytic activity">
    <reaction evidence="1">
        <text>AMP + diphosphate = 5-phospho-alpha-D-ribose 1-diphosphate + adenine</text>
        <dbReference type="Rhea" id="RHEA:16609"/>
        <dbReference type="ChEBI" id="CHEBI:16708"/>
        <dbReference type="ChEBI" id="CHEBI:33019"/>
        <dbReference type="ChEBI" id="CHEBI:58017"/>
        <dbReference type="ChEBI" id="CHEBI:456215"/>
        <dbReference type="EC" id="2.4.2.7"/>
    </reaction>
</comment>
<dbReference type="NCBIfam" id="NF002636">
    <property type="entry name" value="PRK02304.1-5"/>
    <property type="match status" value="1"/>
</dbReference>
<dbReference type="InterPro" id="IPR005764">
    <property type="entry name" value="Ade_phspho_trans"/>
</dbReference>
<comment type="function">
    <text evidence="2">Catalyzes a salvage reaction resulting in the formation of AMP, that is energically less costly than de novo synthesis.</text>
</comment>
<keyword evidence="9" id="KW-0808">Transferase</keyword>
<dbReference type="HAMAP" id="MF_00004">
    <property type="entry name" value="Aden_phosphoribosyltr"/>
    <property type="match status" value="1"/>
</dbReference>
<evidence type="ECO:0000256" key="5">
    <source>
        <dbReference type="ARBA" id="ARBA00008391"/>
    </source>
</evidence>
<dbReference type="Pfam" id="PF00156">
    <property type="entry name" value="Pribosyltran"/>
    <property type="match status" value="1"/>
</dbReference>
<dbReference type="PANTHER" id="PTHR32315:SF3">
    <property type="entry name" value="ADENINE PHOSPHORIBOSYLTRANSFERASE"/>
    <property type="match status" value="1"/>
</dbReference>
<dbReference type="NCBIfam" id="NF002634">
    <property type="entry name" value="PRK02304.1-3"/>
    <property type="match status" value="1"/>
</dbReference>